<gene>
    <name evidence="2" type="ORF">KSX_34290</name>
</gene>
<dbReference type="Proteomes" id="UP000612362">
    <property type="component" value="Unassembled WGS sequence"/>
</dbReference>
<keyword evidence="3" id="KW-1185">Reference proteome</keyword>
<dbReference type="AlphaFoldDB" id="A0A8J3MSW4"/>
<dbReference type="InterPro" id="IPR000182">
    <property type="entry name" value="GNAT_dom"/>
</dbReference>
<evidence type="ECO:0000259" key="1">
    <source>
        <dbReference type="PROSITE" id="PS51186"/>
    </source>
</evidence>
<dbReference type="PROSITE" id="PS51186">
    <property type="entry name" value="GNAT"/>
    <property type="match status" value="1"/>
</dbReference>
<accession>A0A8J3MSW4</accession>
<feature type="domain" description="N-acetyltransferase" evidence="1">
    <location>
        <begin position="132"/>
        <end position="253"/>
    </location>
</feature>
<proteinExistence type="predicted"/>
<dbReference type="GO" id="GO:0016747">
    <property type="term" value="F:acyltransferase activity, transferring groups other than amino-acyl groups"/>
    <property type="evidence" value="ECO:0007669"/>
    <property type="project" value="InterPro"/>
</dbReference>
<evidence type="ECO:0000313" key="2">
    <source>
        <dbReference type="EMBL" id="GHO45266.1"/>
    </source>
</evidence>
<evidence type="ECO:0000313" key="3">
    <source>
        <dbReference type="Proteomes" id="UP000612362"/>
    </source>
</evidence>
<organism evidence="2 3">
    <name type="scientific">Ktedonospora formicarum</name>
    <dbReference type="NCBI Taxonomy" id="2778364"/>
    <lineage>
        <taxon>Bacteria</taxon>
        <taxon>Bacillati</taxon>
        <taxon>Chloroflexota</taxon>
        <taxon>Ktedonobacteria</taxon>
        <taxon>Ktedonobacterales</taxon>
        <taxon>Ktedonobacteraceae</taxon>
        <taxon>Ktedonospora</taxon>
    </lineage>
</organism>
<dbReference type="SUPFAM" id="SSF55729">
    <property type="entry name" value="Acyl-CoA N-acyltransferases (Nat)"/>
    <property type="match status" value="1"/>
</dbReference>
<reference evidence="2" key="1">
    <citation type="submission" date="2020-10" db="EMBL/GenBank/DDBJ databases">
        <title>Taxonomic study of unclassified bacteria belonging to the class Ktedonobacteria.</title>
        <authorList>
            <person name="Yabe S."/>
            <person name="Wang C.M."/>
            <person name="Zheng Y."/>
            <person name="Sakai Y."/>
            <person name="Cavaletti L."/>
            <person name="Monciardini P."/>
            <person name="Donadio S."/>
        </authorList>
    </citation>
    <scope>NUCLEOTIDE SEQUENCE</scope>
    <source>
        <strain evidence="2">SOSP1-1</strain>
    </source>
</reference>
<dbReference type="EMBL" id="BNJF01000001">
    <property type="protein sequence ID" value="GHO45266.1"/>
    <property type="molecule type" value="Genomic_DNA"/>
</dbReference>
<dbReference type="RefSeq" id="WP_220194613.1">
    <property type="nucleotide sequence ID" value="NZ_BNJF01000001.1"/>
</dbReference>
<sequence>MPVILESLSHPSLGKATESMYQTATSYLGNIFAATFYHELEAAWFVTERLQFNKVVYTPFTPDTPKDRIDATLTQIAATSDGAMSWDVGPSIRSASLEDSLHTNGWFRVGEVRSMVLDLQHLAAHMEHPAGLTIRVADNEKTFKHHIDAMIAGFEFPEPFAHHLSNINYGDKFLNDPVVRYYIGYVDEKPVTISVLLLHAGIAGIYNVATIPQMRRQGFGAAMTLTALQEARDLGYHIAVLQASEMGAPCIVR</sequence>
<dbReference type="CDD" id="cd04301">
    <property type="entry name" value="NAT_SF"/>
    <property type="match status" value="1"/>
</dbReference>
<comment type="caution">
    <text evidence="2">The sequence shown here is derived from an EMBL/GenBank/DDBJ whole genome shotgun (WGS) entry which is preliminary data.</text>
</comment>
<dbReference type="InterPro" id="IPR016181">
    <property type="entry name" value="Acyl_CoA_acyltransferase"/>
</dbReference>
<protein>
    <recommendedName>
        <fullName evidence="1">N-acetyltransferase domain-containing protein</fullName>
    </recommendedName>
</protein>
<dbReference type="Gene3D" id="3.40.630.30">
    <property type="match status" value="1"/>
</dbReference>
<name>A0A8J3MSW4_9CHLR</name>
<dbReference type="Pfam" id="PF00583">
    <property type="entry name" value="Acetyltransf_1"/>
    <property type="match status" value="1"/>
</dbReference>